<evidence type="ECO:0000259" key="17">
    <source>
        <dbReference type="Pfam" id="PF00224"/>
    </source>
</evidence>
<name>A0ABZ0SHD9_9MICO</name>
<dbReference type="NCBIfam" id="NF004886">
    <property type="entry name" value="PRK06247.1"/>
    <property type="match status" value="1"/>
</dbReference>
<keyword evidence="13 16" id="KW-0324">Glycolysis</keyword>
<evidence type="ECO:0000256" key="2">
    <source>
        <dbReference type="ARBA" id="ARBA00004997"/>
    </source>
</evidence>
<accession>A0ABZ0SHD9</accession>
<comment type="similarity">
    <text evidence="3 16">Belongs to the pyruvate kinase family.</text>
</comment>
<dbReference type="InterPro" id="IPR011037">
    <property type="entry name" value="Pyrv_Knase-like_insert_dom_sf"/>
</dbReference>
<dbReference type="Gene3D" id="3.20.20.60">
    <property type="entry name" value="Phosphoenolpyruvate-binding domains"/>
    <property type="match status" value="1"/>
</dbReference>
<dbReference type="PROSITE" id="PS00110">
    <property type="entry name" value="PYRUVATE_KINASE"/>
    <property type="match status" value="1"/>
</dbReference>
<dbReference type="Proteomes" id="UP001323798">
    <property type="component" value="Chromosome"/>
</dbReference>
<dbReference type="NCBIfam" id="NF004978">
    <property type="entry name" value="PRK06354.1"/>
    <property type="match status" value="1"/>
</dbReference>
<evidence type="ECO:0000256" key="9">
    <source>
        <dbReference type="ARBA" id="ARBA00022741"/>
    </source>
</evidence>
<comment type="catalytic activity">
    <reaction evidence="16">
        <text>pyruvate + ATP = phosphoenolpyruvate + ADP + H(+)</text>
        <dbReference type="Rhea" id="RHEA:18157"/>
        <dbReference type="ChEBI" id="CHEBI:15361"/>
        <dbReference type="ChEBI" id="CHEBI:15378"/>
        <dbReference type="ChEBI" id="CHEBI:30616"/>
        <dbReference type="ChEBI" id="CHEBI:58702"/>
        <dbReference type="ChEBI" id="CHEBI:456216"/>
        <dbReference type="EC" id="2.7.1.40"/>
    </reaction>
</comment>
<evidence type="ECO:0000259" key="18">
    <source>
        <dbReference type="Pfam" id="PF02887"/>
    </source>
</evidence>
<protein>
    <recommendedName>
        <fullName evidence="6 15">Pyruvate kinase</fullName>
        <ecNumber evidence="5 15">2.7.1.40</ecNumber>
    </recommendedName>
</protein>
<dbReference type="SUPFAM" id="SSF50800">
    <property type="entry name" value="PK beta-barrel domain-like"/>
    <property type="match status" value="1"/>
</dbReference>
<organism evidence="19 20">
    <name type="scientific">Microbacterium rhizosphaerae</name>
    <dbReference type="NCBI Taxonomy" id="1678237"/>
    <lineage>
        <taxon>Bacteria</taxon>
        <taxon>Bacillati</taxon>
        <taxon>Actinomycetota</taxon>
        <taxon>Actinomycetes</taxon>
        <taxon>Micrococcales</taxon>
        <taxon>Microbacteriaceae</taxon>
        <taxon>Microbacterium</taxon>
    </lineage>
</organism>
<keyword evidence="8" id="KW-0479">Metal-binding</keyword>
<dbReference type="InterPro" id="IPR036918">
    <property type="entry name" value="Pyrv_Knase_C_sf"/>
</dbReference>
<comment type="pathway">
    <text evidence="2 16">Carbohydrate degradation; glycolysis; pyruvate from D-glyceraldehyde 3-phosphate: step 5/5.</text>
</comment>
<gene>
    <name evidence="19" type="primary">pyk</name>
    <name evidence="19" type="ORF">SM116_09775</name>
</gene>
<evidence type="ECO:0000313" key="20">
    <source>
        <dbReference type="Proteomes" id="UP001323798"/>
    </source>
</evidence>
<dbReference type="GO" id="GO:0016301">
    <property type="term" value="F:kinase activity"/>
    <property type="evidence" value="ECO:0007669"/>
    <property type="project" value="UniProtKB-KW"/>
</dbReference>
<keyword evidence="12 16" id="KW-0460">Magnesium</keyword>
<dbReference type="InterPro" id="IPR015793">
    <property type="entry name" value="Pyrv_Knase_brl"/>
</dbReference>
<evidence type="ECO:0000256" key="7">
    <source>
        <dbReference type="ARBA" id="ARBA00022679"/>
    </source>
</evidence>
<comment type="subunit">
    <text evidence="4">Homotetramer.</text>
</comment>
<evidence type="ECO:0000256" key="13">
    <source>
        <dbReference type="ARBA" id="ARBA00023152"/>
    </source>
</evidence>
<keyword evidence="14 19" id="KW-0670">Pyruvate</keyword>
<evidence type="ECO:0000256" key="4">
    <source>
        <dbReference type="ARBA" id="ARBA00011881"/>
    </source>
</evidence>
<reference evidence="19 20" key="1">
    <citation type="submission" date="2023-11" db="EMBL/GenBank/DDBJ databases">
        <title>Genome sequence of Microbacterium rhizosphaerae KACC 19337.</title>
        <authorList>
            <person name="Choi H."/>
            <person name="Kim S."/>
            <person name="Kim Y."/>
            <person name="Kwon S.-W."/>
            <person name="Heo J."/>
        </authorList>
    </citation>
    <scope>NUCLEOTIDE SEQUENCE [LARGE SCALE GENOMIC DNA]</scope>
    <source>
        <strain evidence="19 20">KACC 19337</strain>
    </source>
</reference>
<feature type="domain" description="Pyruvate kinase C-terminal" evidence="18">
    <location>
        <begin position="353"/>
        <end position="465"/>
    </location>
</feature>
<dbReference type="PANTHER" id="PTHR11817">
    <property type="entry name" value="PYRUVATE KINASE"/>
    <property type="match status" value="1"/>
</dbReference>
<dbReference type="RefSeq" id="WP_320940796.1">
    <property type="nucleotide sequence ID" value="NZ_BAABEU010000010.1"/>
</dbReference>
<evidence type="ECO:0000256" key="8">
    <source>
        <dbReference type="ARBA" id="ARBA00022723"/>
    </source>
</evidence>
<keyword evidence="7 16" id="KW-0808">Transferase</keyword>
<dbReference type="InterPro" id="IPR001697">
    <property type="entry name" value="Pyr_Knase"/>
</dbReference>
<evidence type="ECO:0000256" key="11">
    <source>
        <dbReference type="ARBA" id="ARBA00022840"/>
    </source>
</evidence>
<evidence type="ECO:0000256" key="3">
    <source>
        <dbReference type="ARBA" id="ARBA00008663"/>
    </source>
</evidence>
<dbReference type="InterPro" id="IPR040442">
    <property type="entry name" value="Pyrv_kinase-like_dom_sf"/>
</dbReference>
<dbReference type="Pfam" id="PF00224">
    <property type="entry name" value="PK"/>
    <property type="match status" value="1"/>
</dbReference>
<feature type="domain" description="Pyruvate kinase barrel" evidence="17">
    <location>
        <begin position="1"/>
        <end position="320"/>
    </location>
</feature>
<dbReference type="EC" id="2.7.1.40" evidence="5 15"/>
<keyword evidence="11" id="KW-0067">ATP-binding</keyword>
<evidence type="ECO:0000256" key="12">
    <source>
        <dbReference type="ARBA" id="ARBA00022842"/>
    </source>
</evidence>
<comment type="cofactor">
    <cofactor evidence="1">
        <name>K(+)</name>
        <dbReference type="ChEBI" id="CHEBI:29103"/>
    </cofactor>
</comment>
<dbReference type="Pfam" id="PF02887">
    <property type="entry name" value="PK_C"/>
    <property type="match status" value="1"/>
</dbReference>
<evidence type="ECO:0000256" key="10">
    <source>
        <dbReference type="ARBA" id="ARBA00022777"/>
    </source>
</evidence>
<evidence type="ECO:0000256" key="15">
    <source>
        <dbReference type="NCBIfam" id="TIGR01064"/>
    </source>
</evidence>
<keyword evidence="9" id="KW-0547">Nucleotide-binding</keyword>
<sequence length="480" mass="51651">MRRAKIVATLGPATSSYEMVRAIIDAGVDVARLNLSHGDYSLHDANLANVRRAADDAGRAVAVLVDLQGPKIRLGRFSDGPHELAPGDIFKITIEDIPGTKDICSTTFKGLPQDVKPGDFLLIDDGKVRVQVIETDDLVVTTKVVVGGAVSNNKGINLPGVAVNVPALSEKDEADLRWGLRAGADLIALSFVRDAKDVQRVHVIMAEEGRHVPVIAKIEKPQAVDNLEEIVNAFDGIMVARGDLGVELPLEAVPIVQKRAVELARRNAKPVIVATQMLESMITSPVPTRAETSDVANAVLDGADAVMLSGETSVGEYPVVVVETMARIIESTEDHGLERILPLTTKPRTQGGAITLAASEVADFVEARYLCIFTESGDSARRMSRLRSKIPMIAFTPDPGIRRRMAVTWGIHSTLVEHVQHTDRMFIQVDDYLLSNDLAKVGDKVVVISGSPPGIIGSTNDIRVHKVGDAVHGAAPIYRQ</sequence>
<evidence type="ECO:0000256" key="6">
    <source>
        <dbReference type="ARBA" id="ARBA00018587"/>
    </source>
</evidence>
<dbReference type="SUPFAM" id="SSF52935">
    <property type="entry name" value="PK C-terminal domain-like"/>
    <property type="match status" value="1"/>
</dbReference>
<dbReference type="Gene3D" id="3.40.1380.20">
    <property type="entry name" value="Pyruvate kinase, C-terminal domain"/>
    <property type="match status" value="1"/>
</dbReference>
<proteinExistence type="inferred from homology"/>
<dbReference type="GO" id="GO:0004743">
    <property type="term" value="F:pyruvate kinase activity"/>
    <property type="evidence" value="ECO:0007669"/>
    <property type="project" value="UniProtKB-EC"/>
</dbReference>
<keyword evidence="20" id="KW-1185">Reference proteome</keyword>
<dbReference type="InterPro" id="IPR018209">
    <property type="entry name" value="Pyrv_Knase_AS"/>
</dbReference>
<dbReference type="SUPFAM" id="SSF51621">
    <property type="entry name" value="Phosphoenolpyruvate/pyruvate domain"/>
    <property type="match status" value="1"/>
</dbReference>
<evidence type="ECO:0000313" key="19">
    <source>
        <dbReference type="EMBL" id="WPR88074.1"/>
    </source>
</evidence>
<evidence type="ECO:0000256" key="16">
    <source>
        <dbReference type="RuleBase" id="RU000504"/>
    </source>
</evidence>
<dbReference type="PRINTS" id="PR01050">
    <property type="entry name" value="PYRUVTKNASE"/>
</dbReference>
<keyword evidence="10 16" id="KW-0418">Kinase</keyword>
<dbReference type="InterPro" id="IPR015795">
    <property type="entry name" value="Pyrv_Knase_C"/>
</dbReference>
<dbReference type="Gene3D" id="2.40.33.10">
    <property type="entry name" value="PK beta-barrel domain-like"/>
    <property type="match status" value="1"/>
</dbReference>
<evidence type="ECO:0000256" key="14">
    <source>
        <dbReference type="ARBA" id="ARBA00023317"/>
    </source>
</evidence>
<dbReference type="NCBIfam" id="NF004491">
    <property type="entry name" value="PRK05826.1"/>
    <property type="match status" value="1"/>
</dbReference>
<dbReference type="EMBL" id="CP139368">
    <property type="protein sequence ID" value="WPR88074.1"/>
    <property type="molecule type" value="Genomic_DNA"/>
</dbReference>
<dbReference type="NCBIfam" id="TIGR01064">
    <property type="entry name" value="pyruv_kin"/>
    <property type="match status" value="1"/>
</dbReference>
<evidence type="ECO:0000256" key="1">
    <source>
        <dbReference type="ARBA" id="ARBA00001958"/>
    </source>
</evidence>
<dbReference type="InterPro" id="IPR015813">
    <property type="entry name" value="Pyrv/PenolPyrv_kinase-like_dom"/>
</dbReference>
<dbReference type="InterPro" id="IPR015806">
    <property type="entry name" value="Pyrv_Knase_insert_dom_sf"/>
</dbReference>
<evidence type="ECO:0000256" key="5">
    <source>
        <dbReference type="ARBA" id="ARBA00012142"/>
    </source>
</evidence>